<accession>A0A8A0RP47</accession>
<dbReference type="RefSeq" id="WP_206707019.1">
    <property type="nucleotide sequence ID" value="NZ_CP059066.1"/>
</dbReference>
<evidence type="ECO:0000313" key="1">
    <source>
        <dbReference type="EMBL" id="QSQ09674.1"/>
    </source>
</evidence>
<keyword evidence="2" id="KW-1185">Reference proteome</keyword>
<name>A0A8A0RP47_9FIRM</name>
<reference evidence="1" key="1">
    <citation type="submission" date="2020-07" db="EMBL/GenBank/DDBJ databases">
        <title>Koleobacter methoxysyntrophicus gen. nov., sp. nov., a novel anaerobic bacterium isolated from deep subsurface oil field and proposal of Koleobacterales ord. nov. in the phylum Firmicutes.</title>
        <authorList>
            <person name="Sakamoto S."/>
            <person name="Tamaki H."/>
        </authorList>
    </citation>
    <scope>NUCLEOTIDE SEQUENCE</scope>
    <source>
        <strain evidence="1">NRmbB1</strain>
    </source>
</reference>
<protein>
    <submittedName>
        <fullName evidence="1">Uncharacterized protein</fullName>
    </submittedName>
</protein>
<dbReference type="EMBL" id="CP059066">
    <property type="protein sequence ID" value="QSQ09674.1"/>
    <property type="molecule type" value="Genomic_DNA"/>
</dbReference>
<organism evidence="1 2">
    <name type="scientific">Koleobacter methoxysyntrophicus</name>
    <dbReference type="NCBI Taxonomy" id="2751313"/>
    <lineage>
        <taxon>Bacteria</taxon>
        <taxon>Bacillati</taxon>
        <taxon>Bacillota</taxon>
        <taxon>Clostridia</taxon>
        <taxon>Koleobacterales</taxon>
        <taxon>Koleobacteraceae</taxon>
        <taxon>Koleobacter</taxon>
    </lineage>
</organism>
<proteinExistence type="predicted"/>
<dbReference type="AlphaFoldDB" id="A0A8A0RP47"/>
<gene>
    <name evidence="1" type="ORF">H0A61_02053</name>
</gene>
<evidence type="ECO:0000313" key="2">
    <source>
        <dbReference type="Proteomes" id="UP000662904"/>
    </source>
</evidence>
<sequence>MTISIKRGHDNQLIIYFPYSAERVKKIKSIQGRSWNSHLKYWSVPYSYDNLKDLIKLFINEEIVADQSLIPTIKPYKKRNARRPMLILDRRYH</sequence>
<dbReference type="Proteomes" id="UP000662904">
    <property type="component" value="Chromosome"/>
</dbReference>
<dbReference type="KEGG" id="kme:H0A61_02053"/>